<dbReference type="Proteomes" id="UP001276659">
    <property type="component" value="Unassembled WGS sequence"/>
</dbReference>
<dbReference type="AlphaFoldDB" id="A0AAD9Z4P3"/>
<evidence type="ECO:0000256" key="1">
    <source>
        <dbReference type="SAM" id="MobiDB-lite"/>
    </source>
</evidence>
<reference evidence="2" key="1">
    <citation type="submission" date="2022-11" db="EMBL/GenBank/DDBJ databases">
        <title>Chromosomal genome sequence assembly and mating type (MAT) locus characterization of the leprose asexual lichenized fungus Lepraria neglecta (Nyl.) Erichsen.</title>
        <authorList>
            <person name="Allen J.L."/>
            <person name="Pfeffer B."/>
        </authorList>
    </citation>
    <scope>NUCLEOTIDE SEQUENCE</scope>
    <source>
        <strain evidence="2">Allen 5258</strain>
    </source>
</reference>
<dbReference type="EMBL" id="JASNWA010000008">
    <property type="protein sequence ID" value="KAK3171375.1"/>
    <property type="molecule type" value="Genomic_DNA"/>
</dbReference>
<dbReference type="InterPro" id="IPR011333">
    <property type="entry name" value="SKP1/BTB/POZ_sf"/>
</dbReference>
<feature type="compositionally biased region" description="Polar residues" evidence="1">
    <location>
        <begin position="92"/>
        <end position="104"/>
    </location>
</feature>
<protein>
    <recommendedName>
        <fullName evidence="4">BTB domain-containing protein</fullName>
    </recommendedName>
</protein>
<feature type="compositionally biased region" description="Basic and acidic residues" evidence="1">
    <location>
        <begin position="20"/>
        <end position="30"/>
    </location>
</feature>
<accession>A0AAD9Z4P3</accession>
<proteinExistence type="predicted"/>
<sequence>MSSPTRPDVSPISTALARSPSHDHSPKEETTAAGLSKLSQHGTPAKFKRTATGASKFNRTPAPKVKINTVKHKAPTALMHSKQSDAEGIALPNSTDSEDASGTSDWDAECGHEFEYDSAVESHASSARSSNGKAAARSKGKQQQLVQKTLKRVRGISFSAATPPKRVRSTPQSRSAPRASSASVDLIPTKFTNFTTTIFIVQLGPEGRPDCPTFHGHESVLRGSTVMALEIEKAKANRCATKQNILPLMPHDPIAFEQMLQFLYKDRFNLTTDPPKPAPAITAIERMHEIHELFFLAKHYQLPKLQKQVVKLFSQARLLSKITPAAFFNWAEDMYYEDLDHDVGPFTMYFSCVAPVLLKGAKEETLVELFRMTTQGGGFSRELFKAALTALEQSSPRVFKNEEPVEGAYSSGGESLFVNYGGR</sequence>
<gene>
    <name evidence="2" type="ORF">OEA41_003459</name>
</gene>
<keyword evidence="3" id="KW-1185">Reference proteome</keyword>
<feature type="compositionally biased region" description="Polar residues" evidence="1">
    <location>
        <begin position="123"/>
        <end position="132"/>
    </location>
</feature>
<comment type="caution">
    <text evidence="2">The sequence shown here is derived from an EMBL/GenBank/DDBJ whole genome shotgun (WGS) entry which is preliminary data.</text>
</comment>
<evidence type="ECO:0000313" key="3">
    <source>
        <dbReference type="Proteomes" id="UP001276659"/>
    </source>
</evidence>
<feature type="region of interest" description="Disordered" evidence="1">
    <location>
        <begin position="1"/>
        <end position="182"/>
    </location>
</feature>
<name>A0AAD9Z4P3_9LECA</name>
<feature type="compositionally biased region" description="Low complexity" evidence="1">
    <location>
        <begin position="169"/>
        <end position="182"/>
    </location>
</feature>
<organism evidence="2 3">
    <name type="scientific">Lepraria neglecta</name>
    <dbReference type="NCBI Taxonomy" id="209136"/>
    <lineage>
        <taxon>Eukaryota</taxon>
        <taxon>Fungi</taxon>
        <taxon>Dikarya</taxon>
        <taxon>Ascomycota</taxon>
        <taxon>Pezizomycotina</taxon>
        <taxon>Lecanoromycetes</taxon>
        <taxon>OSLEUM clade</taxon>
        <taxon>Lecanoromycetidae</taxon>
        <taxon>Lecanorales</taxon>
        <taxon>Lecanorineae</taxon>
        <taxon>Stereocaulaceae</taxon>
        <taxon>Lepraria</taxon>
    </lineage>
</organism>
<evidence type="ECO:0008006" key="4">
    <source>
        <dbReference type="Google" id="ProtNLM"/>
    </source>
</evidence>
<dbReference type="Gene3D" id="3.30.710.10">
    <property type="entry name" value="Potassium Channel Kv1.1, Chain A"/>
    <property type="match status" value="1"/>
</dbReference>
<evidence type="ECO:0000313" key="2">
    <source>
        <dbReference type="EMBL" id="KAK3171375.1"/>
    </source>
</evidence>